<evidence type="ECO:0000256" key="1">
    <source>
        <dbReference type="SAM" id="MobiDB-lite"/>
    </source>
</evidence>
<dbReference type="InterPro" id="IPR021104">
    <property type="entry name" value="KfrA_DNA-bd_N"/>
</dbReference>
<feature type="domain" description="KfrA N-terminal DNA-binding" evidence="2">
    <location>
        <begin position="2"/>
        <end position="59"/>
    </location>
</feature>
<gene>
    <name evidence="3" type="ORF">V466_25660</name>
</gene>
<feature type="region of interest" description="Disordered" evidence="1">
    <location>
        <begin position="63"/>
        <end position="93"/>
    </location>
</feature>
<dbReference type="Proteomes" id="UP000026739">
    <property type="component" value="Unassembled WGS sequence"/>
</dbReference>
<dbReference type="AlphaFoldDB" id="A0A059KVV4"/>
<comment type="caution">
    <text evidence="3">The sequence shown here is derived from an EMBL/GenBank/DDBJ whole genome shotgun (WGS) entry which is preliminary data.</text>
</comment>
<reference evidence="3 4" key="1">
    <citation type="submission" date="2013-12" db="EMBL/GenBank/DDBJ databases">
        <authorList>
            <person name="Formusa P.A."/>
            <person name="Habash M."/>
            <person name="Lee H."/>
            <person name="Trevors J.T."/>
        </authorList>
    </citation>
    <scope>NUCLEOTIDE SEQUENCE [LARGE SCALE GENOMIC DNA]</scope>
    <source>
        <strain evidence="3 4">PD30</strain>
    </source>
</reference>
<name>A0A059KVV4_9PSED</name>
<dbReference type="Pfam" id="PF11740">
    <property type="entry name" value="KfrA_N"/>
    <property type="match status" value="1"/>
</dbReference>
<proteinExistence type="predicted"/>
<sequence length="93" mass="10249">MLQLGRKPSIDAVRIKLGNTGSKTTIARYFKGLQQTAPSVSLSPQERLRAQLLALVNQVGRRVGPGGRKGTGEREQFDQEYPVLRTALSRQSN</sequence>
<evidence type="ECO:0000313" key="4">
    <source>
        <dbReference type="Proteomes" id="UP000026739"/>
    </source>
</evidence>
<evidence type="ECO:0000313" key="3">
    <source>
        <dbReference type="EMBL" id="KDD66172.1"/>
    </source>
</evidence>
<protein>
    <recommendedName>
        <fullName evidence="2">KfrA N-terminal DNA-binding domain-containing protein</fullName>
    </recommendedName>
</protein>
<accession>A0A059KVV4</accession>
<organism evidence="3 4">
    <name type="scientific">Pseudomonas mandelii PD30</name>
    <dbReference type="NCBI Taxonomy" id="1419583"/>
    <lineage>
        <taxon>Bacteria</taxon>
        <taxon>Pseudomonadati</taxon>
        <taxon>Pseudomonadota</taxon>
        <taxon>Gammaproteobacteria</taxon>
        <taxon>Pseudomonadales</taxon>
        <taxon>Pseudomonadaceae</taxon>
        <taxon>Pseudomonas</taxon>
    </lineage>
</organism>
<dbReference type="EMBL" id="AZQQ01000100">
    <property type="protein sequence ID" value="KDD66172.1"/>
    <property type="molecule type" value="Genomic_DNA"/>
</dbReference>
<dbReference type="RefSeq" id="WP_033060899.1">
    <property type="nucleotide sequence ID" value="NZ_AZQQ01000100.1"/>
</dbReference>
<evidence type="ECO:0000259" key="2">
    <source>
        <dbReference type="Pfam" id="PF11740"/>
    </source>
</evidence>